<dbReference type="SMART" id="SM01097">
    <property type="entry name" value="CPSase_sm_chain"/>
    <property type="match status" value="1"/>
</dbReference>
<dbReference type="GO" id="GO:0006526">
    <property type="term" value="P:L-arginine biosynthetic process"/>
    <property type="evidence" value="ECO:0007669"/>
    <property type="project" value="UniProtKB-UniRule"/>
</dbReference>
<dbReference type="NCBIfam" id="TIGR01368">
    <property type="entry name" value="CPSaseIIsmall"/>
    <property type="match status" value="1"/>
</dbReference>
<dbReference type="GO" id="GO:0004359">
    <property type="term" value="F:glutaminase activity"/>
    <property type="evidence" value="ECO:0007669"/>
    <property type="project" value="RHEA"/>
</dbReference>
<dbReference type="EMBL" id="AP012319">
    <property type="protein sequence ID" value="BAL91435.1"/>
    <property type="molecule type" value="Genomic_DNA"/>
</dbReference>
<feature type="binding site" evidence="11">
    <location>
        <position position="313"/>
    </location>
    <ligand>
        <name>L-glutamine</name>
        <dbReference type="ChEBI" id="CHEBI:58359"/>
    </ligand>
</feature>
<comment type="catalytic activity">
    <reaction evidence="10 11">
        <text>L-glutamine + H2O = L-glutamate + NH4(+)</text>
        <dbReference type="Rhea" id="RHEA:15889"/>
        <dbReference type="ChEBI" id="CHEBI:15377"/>
        <dbReference type="ChEBI" id="CHEBI:28938"/>
        <dbReference type="ChEBI" id="CHEBI:29985"/>
        <dbReference type="ChEBI" id="CHEBI:58359"/>
    </reaction>
</comment>
<comment type="pathway">
    <text evidence="1 11">Pyrimidine metabolism; UMP biosynthesis via de novo pathway; (S)-dihydroorotate from bicarbonate: step 1/3.</text>
</comment>
<feature type="binding site" evidence="11">
    <location>
        <position position="242"/>
    </location>
    <ligand>
        <name>L-glutamine</name>
        <dbReference type="ChEBI" id="CHEBI:58359"/>
    </ligand>
</feature>
<dbReference type="PROSITE" id="PS51273">
    <property type="entry name" value="GATASE_TYPE_1"/>
    <property type="match status" value="1"/>
</dbReference>
<feature type="active site" evidence="11">
    <location>
        <position position="360"/>
    </location>
</feature>
<evidence type="ECO:0000313" key="14">
    <source>
        <dbReference type="Proteomes" id="UP000007882"/>
    </source>
</evidence>
<reference evidence="13 14" key="1">
    <citation type="submission" date="2012-02" db="EMBL/GenBank/DDBJ databases">
        <title>Complete genome sequence of Actinoplanes missouriensis 431 (= NBRC 102363).</title>
        <authorList>
            <person name="Ohnishi Y."/>
            <person name="Ishikawa J."/>
            <person name="Sekine M."/>
            <person name="Hosoyama A."/>
            <person name="Harada T."/>
            <person name="Narita H."/>
            <person name="Hata T."/>
            <person name="Konno Y."/>
            <person name="Tutikane K."/>
            <person name="Fujita N."/>
            <person name="Horinouchi S."/>
            <person name="Hayakawa M."/>
        </authorList>
    </citation>
    <scope>NUCLEOTIDE SEQUENCE [LARGE SCALE GENOMIC DNA]</scope>
    <source>
        <strain evidence="14">ATCC 14538 / DSM 43046 / CBS 188.64 / JCM 3121 / NBRC 102363 / NCIMB 12654 / NRRL B-3342 / UNCC 431</strain>
    </source>
</reference>
<dbReference type="RefSeq" id="WP_014446322.1">
    <property type="nucleotide sequence ID" value="NC_017093.1"/>
</dbReference>
<feature type="binding site" evidence="11">
    <location>
        <position position="240"/>
    </location>
    <ligand>
        <name>L-glutamine</name>
        <dbReference type="ChEBI" id="CHEBI:58359"/>
    </ligand>
</feature>
<dbReference type="PRINTS" id="PR00097">
    <property type="entry name" value="ANTSNTHASEII"/>
</dbReference>
<feature type="active site" evidence="11">
    <location>
        <position position="358"/>
    </location>
</feature>
<dbReference type="GO" id="GO:0005524">
    <property type="term" value="F:ATP binding"/>
    <property type="evidence" value="ECO:0007669"/>
    <property type="project" value="UniProtKB-UniRule"/>
</dbReference>
<comment type="similarity">
    <text evidence="3 11">Belongs to the CarA family.</text>
</comment>
<dbReference type="PANTHER" id="PTHR43418:SF7">
    <property type="entry name" value="CARBAMOYL-PHOSPHATE SYNTHASE SMALL CHAIN"/>
    <property type="match status" value="1"/>
</dbReference>
<dbReference type="InterPro" id="IPR029062">
    <property type="entry name" value="Class_I_gatase-like"/>
</dbReference>
<dbReference type="Pfam" id="PF00117">
    <property type="entry name" value="GATase"/>
    <property type="match status" value="1"/>
</dbReference>
<feature type="binding site" evidence="11">
    <location>
        <position position="310"/>
    </location>
    <ligand>
        <name>L-glutamine</name>
        <dbReference type="ChEBI" id="CHEBI:58359"/>
    </ligand>
</feature>
<feature type="binding site" evidence="11">
    <location>
        <position position="272"/>
    </location>
    <ligand>
        <name>L-glutamine</name>
        <dbReference type="ChEBI" id="CHEBI:58359"/>
    </ligand>
</feature>
<dbReference type="STRING" id="512565.AMIS_62150"/>
<keyword evidence="4 11" id="KW-0436">Ligase</keyword>
<comment type="subunit">
    <text evidence="11">Composed of two chains; the small (or glutamine) chain promotes the hydrolysis of glutamine to ammonia, which is used by the large (or ammonia) chain to synthesize carbamoyl phosphate. Tetramer of heterodimers (alpha,beta)4.</text>
</comment>
<dbReference type="GO" id="GO:0004088">
    <property type="term" value="F:carbamoyl-phosphate synthase (glutamine-hydrolyzing) activity"/>
    <property type="evidence" value="ECO:0007669"/>
    <property type="project" value="UniProtKB-UniRule"/>
</dbReference>
<dbReference type="GO" id="GO:0006207">
    <property type="term" value="P:'de novo' pyrimidine nucleobase biosynthetic process"/>
    <property type="evidence" value="ECO:0007669"/>
    <property type="project" value="InterPro"/>
</dbReference>
<feature type="binding site" evidence="11">
    <location>
        <position position="312"/>
    </location>
    <ligand>
        <name>L-glutamine</name>
        <dbReference type="ChEBI" id="CHEBI:58359"/>
    </ligand>
</feature>
<dbReference type="GO" id="GO:0006541">
    <property type="term" value="P:glutamine metabolic process"/>
    <property type="evidence" value="ECO:0007669"/>
    <property type="project" value="InterPro"/>
</dbReference>
<evidence type="ECO:0000256" key="3">
    <source>
        <dbReference type="ARBA" id="ARBA00007800"/>
    </source>
</evidence>
<dbReference type="PANTHER" id="PTHR43418">
    <property type="entry name" value="MULTIFUNCTIONAL TRYPTOPHAN BIOSYNTHESIS PROTEIN-RELATED"/>
    <property type="match status" value="1"/>
</dbReference>
<organism evidence="13 14">
    <name type="scientific">Actinoplanes missouriensis (strain ATCC 14538 / DSM 43046 / CBS 188.64 / JCM 3121 / NBRC 102363 / NCIMB 12654 / NRRL B-3342 / UNCC 431)</name>
    <dbReference type="NCBI Taxonomy" id="512565"/>
    <lineage>
        <taxon>Bacteria</taxon>
        <taxon>Bacillati</taxon>
        <taxon>Actinomycetota</taxon>
        <taxon>Actinomycetes</taxon>
        <taxon>Micromonosporales</taxon>
        <taxon>Micromonosporaceae</taxon>
        <taxon>Actinoplanes</taxon>
    </lineage>
</organism>
<feature type="region of interest" description="CPSase" evidence="11">
    <location>
        <begin position="1"/>
        <end position="191"/>
    </location>
</feature>
<keyword evidence="5 11" id="KW-0547">Nucleotide-binding</keyword>
<dbReference type="PATRIC" id="fig|512565.3.peg.6212"/>
<dbReference type="GO" id="GO:0044205">
    <property type="term" value="P:'de novo' UMP biosynthetic process"/>
    <property type="evidence" value="ECO:0007669"/>
    <property type="project" value="UniProtKB-UniRule"/>
</dbReference>
<dbReference type="HAMAP" id="MF_01209">
    <property type="entry name" value="CPSase_S_chain"/>
    <property type="match status" value="1"/>
</dbReference>
<evidence type="ECO:0000256" key="7">
    <source>
        <dbReference type="ARBA" id="ARBA00022962"/>
    </source>
</evidence>
<keyword evidence="11" id="KW-0055">Arginine biosynthesis</keyword>
<feature type="domain" description="Carbamoyl-phosphate synthase small subunit N-terminal" evidence="12">
    <location>
        <begin position="17"/>
        <end position="147"/>
    </location>
</feature>
<protein>
    <recommendedName>
        <fullName evidence="11">Carbamoyl phosphate synthase small chain</fullName>
        <ecNumber evidence="11">6.3.5.5</ecNumber>
    </recommendedName>
    <alternativeName>
        <fullName evidence="11">Carbamoyl phosphate synthetase glutamine chain</fullName>
    </alternativeName>
</protein>
<evidence type="ECO:0000256" key="10">
    <source>
        <dbReference type="ARBA" id="ARBA00049285"/>
    </source>
</evidence>
<dbReference type="InterPro" id="IPR036480">
    <property type="entry name" value="CarbP_synth_ssu_N_sf"/>
</dbReference>
<keyword evidence="11" id="KW-0028">Amino-acid biosynthesis</keyword>
<dbReference type="SUPFAM" id="SSF52021">
    <property type="entry name" value="Carbamoyl phosphate synthetase, small subunit N-terminal domain"/>
    <property type="match status" value="1"/>
</dbReference>
<evidence type="ECO:0000256" key="11">
    <source>
        <dbReference type="HAMAP-Rule" id="MF_01209"/>
    </source>
</evidence>
<keyword evidence="8 11" id="KW-0665">Pyrimidine biosynthesis</keyword>
<evidence type="ECO:0000256" key="9">
    <source>
        <dbReference type="ARBA" id="ARBA00048816"/>
    </source>
</evidence>
<evidence type="ECO:0000256" key="8">
    <source>
        <dbReference type="ARBA" id="ARBA00022975"/>
    </source>
</evidence>
<dbReference type="Pfam" id="PF00988">
    <property type="entry name" value="CPSase_sm_chain"/>
    <property type="match status" value="1"/>
</dbReference>
<dbReference type="Proteomes" id="UP000007882">
    <property type="component" value="Chromosome"/>
</dbReference>
<accession>I0HEJ8</accession>
<dbReference type="InterPro" id="IPR050472">
    <property type="entry name" value="Anth_synth/Amidotransfase"/>
</dbReference>
<dbReference type="OrthoDB" id="9804328at2"/>
<feature type="binding site" evidence="11">
    <location>
        <position position="269"/>
    </location>
    <ligand>
        <name>L-glutamine</name>
        <dbReference type="ChEBI" id="CHEBI:58359"/>
    </ligand>
</feature>
<dbReference type="PRINTS" id="PR00096">
    <property type="entry name" value="GATASE"/>
</dbReference>
<sequence>MTLTNDFSGLRRSRPGSSAILVLEDGRTFSGTAYGAIGETFGEAVFTTGMTGYQETLTDPSYHRQVVVQTAPQIGNTGVNADDDESDRIWVAGYVVRDPARRPSNWRSQGDLGERLAAEGVVGISGVDTRALTRHLRERGAMRVGISSVDLDPAALLERVKGEPEMIGADLSAQVTTASQYTVKAEGEHRYTVAALDLGIKRNVARRLAARGVTTHIFPATSSIEELLAVSPDAVFFSPGPGDPATADGPVSLAREVMRREVPLFGICFGSQILGRALGFGTYKLGYGHRGINQPVLDKTTGKVEVTSHNHGFAVDAPLNTVIDTDFGGVEVSHVCLNDNVVEGLRGIEVPAFTVQYHPEAAAGPHDADYLFDRFVELVEKKG</sequence>
<dbReference type="InterPro" id="IPR017926">
    <property type="entry name" value="GATASE"/>
</dbReference>
<dbReference type="InterPro" id="IPR006274">
    <property type="entry name" value="CarbamoylP_synth_ssu"/>
</dbReference>
<keyword evidence="7 11" id="KW-0315">Glutamine amidotransferase</keyword>
<dbReference type="FunFam" id="3.50.30.20:FF:000001">
    <property type="entry name" value="Carbamoyl-phosphate synthase small chain"/>
    <property type="match status" value="1"/>
</dbReference>
<dbReference type="HOGENOM" id="CLU_035901_2_1_11"/>
<dbReference type="InterPro" id="IPR002474">
    <property type="entry name" value="CarbamoylP_synth_ssu_N"/>
</dbReference>
<name>I0HEJ8_ACTM4</name>
<evidence type="ECO:0000256" key="6">
    <source>
        <dbReference type="ARBA" id="ARBA00022840"/>
    </source>
</evidence>
<feature type="active site" description="Nucleophile" evidence="11">
    <location>
        <position position="268"/>
    </location>
</feature>
<dbReference type="Gene3D" id="3.50.30.20">
    <property type="entry name" value="Carbamoyl-phosphate synthase small subunit, N-terminal domain"/>
    <property type="match status" value="1"/>
</dbReference>
<dbReference type="AlphaFoldDB" id="I0HEJ8"/>
<evidence type="ECO:0000313" key="13">
    <source>
        <dbReference type="EMBL" id="BAL91435.1"/>
    </source>
</evidence>
<evidence type="ECO:0000256" key="4">
    <source>
        <dbReference type="ARBA" id="ARBA00022598"/>
    </source>
</evidence>
<dbReference type="SUPFAM" id="SSF52317">
    <property type="entry name" value="Class I glutamine amidotransferase-like"/>
    <property type="match status" value="1"/>
</dbReference>
<gene>
    <name evidence="11" type="primary">carA</name>
    <name evidence="13" type="ordered locus">AMIS_62150</name>
</gene>
<comment type="function">
    <text evidence="11">Small subunit of the glutamine-dependent carbamoyl phosphate synthetase (CPSase). CPSase catalyzes the formation of carbamoyl phosphate from the ammonia moiety of glutamine, carbonate, and phosphate donated by ATP, constituting the first step of 2 biosynthetic pathways, one leading to arginine and/or urea and the other to pyrimidine nucleotides. The small subunit (glutamine amidotransferase) binds and cleaves glutamine to supply the large subunit with the substrate ammonia.</text>
</comment>
<proteinExistence type="inferred from homology"/>
<evidence type="ECO:0000256" key="1">
    <source>
        <dbReference type="ARBA" id="ARBA00004812"/>
    </source>
</evidence>
<comment type="pathway">
    <text evidence="2 11">Amino-acid biosynthesis; L-arginine biosynthesis; carbamoyl phosphate from bicarbonate: step 1/1.</text>
</comment>
<evidence type="ECO:0000256" key="5">
    <source>
        <dbReference type="ARBA" id="ARBA00022741"/>
    </source>
</evidence>
<dbReference type="CDD" id="cd01744">
    <property type="entry name" value="GATase1_CPSase"/>
    <property type="match status" value="1"/>
</dbReference>
<dbReference type="UniPathway" id="UPA00068">
    <property type="reaction ID" value="UER00171"/>
</dbReference>
<dbReference type="InterPro" id="IPR035686">
    <property type="entry name" value="CPSase_GATase1"/>
</dbReference>
<evidence type="ECO:0000256" key="2">
    <source>
        <dbReference type="ARBA" id="ARBA00005077"/>
    </source>
</evidence>
<keyword evidence="14" id="KW-1185">Reference proteome</keyword>
<dbReference type="PRINTS" id="PR00099">
    <property type="entry name" value="CPSGATASE"/>
</dbReference>
<dbReference type="EC" id="6.3.5.5" evidence="11"/>
<feature type="binding site" evidence="11">
    <location>
        <position position="61"/>
    </location>
    <ligand>
        <name>L-glutamine</name>
        <dbReference type="ChEBI" id="CHEBI:58359"/>
    </ligand>
</feature>
<dbReference type="KEGG" id="ams:AMIS_62150"/>
<dbReference type="eggNOG" id="COG0505">
    <property type="taxonomic scope" value="Bacteria"/>
</dbReference>
<evidence type="ECO:0000259" key="12">
    <source>
        <dbReference type="SMART" id="SM01097"/>
    </source>
</evidence>
<comment type="catalytic activity">
    <reaction evidence="9 11">
        <text>hydrogencarbonate + L-glutamine + 2 ATP + H2O = carbamoyl phosphate + L-glutamate + 2 ADP + phosphate + 2 H(+)</text>
        <dbReference type="Rhea" id="RHEA:18633"/>
        <dbReference type="ChEBI" id="CHEBI:15377"/>
        <dbReference type="ChEBI" id="CHEBI:15378"/>
        <dbReference type="ChEBI" id="CHEBI:17544"/>
        <dbReference type="ChEBI" id="CHEBI:29985"/>
        <dbReference type="ChEBI" id="CHEBI:30616"/>
        <dbReference type="ChEBI" id="CHEBI:43474"/>
        <dbReference type="ChEBI" id="CHEBI:58228"/>
        <dbReference type="ChEBI" id="CHEBI:58359"/>
        <dbReference type="ChEBI" id="CHEBI:456216"/>
        <dbReference type="EC" id="6.3.5.5"/>
    </reaction>
</comment>
<keyword evidence="6 11" id="KW-0067">ATP-binding</keyword>
<dbReference type="Gene3D" id="3.40.50.880">
    <property type="match status" value="1"/>
</dbReference>
<dbReference type="NCBIfam" id="NF009475">
    <property type="entry name" value="PRK12838.1"/>
    <property type="match status" value="1"/>
</dbReference>
<dbReference type="UniPathway" id="UPA00070">
    <property type="reaction ID" value="UER00115"/>
</dbReference>